<dbReference type="EMBL" id="JAESDN010000003">
    <property type="protein sequence ID" value="KAG7053036.1"/>
    <property type="molecule type" value="Genomic_DNA"/>
</dbReference>
<gene>
    <name evidence="1" type="ORF">JMJ77_000128</name>
</gene>
<reference evidence="1" key="1">
    <citation type="submission" date="2021-05" db="EMBL/GenBank/DDBJ databases">
        <title>Comparative genomics of three Colletotrichum scovillei strains and genetic complementation revealed genes involved fungal growth and virulence on chili pepper.</title>
        <authorList>
            <person name="Hsieh D.-K."/>
            <person name="Chuang S.-C."/>
            <person name="Chen C.-Y."/>
            <person name="Chao Y.-T."/>
            <person name="Lu M.-Y.J."/>
            <person name="Lee M.-H."/>
            <person name="Shih M.-C."/>
        </authorList>
    </citation>
    <scope>NUCLEOTIDE SEQUENCE</scope>
    <source>
        <strain evidence="1">Coll-153</strain>
    </source>
</reference>
<dbReference type="AlphaFoldDB" id="A0A9P7UEN4"/>
<keyword evidence="2" id="KW-1185">Reference proteome</keyword>
<proteinExistence type="predicted"/>
<sequence length="262" mass="28302">MSMACSAKRTGSKVDSDFVANNGGKAVGILGANFKSIAVDSRLKPEVSAPGPIPLQGAGIVDGFKVMTYKTSITPAVINLNDTDHFQGTHEIRIENRENEIVTYNIIHEVGSTISTKADSGPVVGLPLLPYSSNGAELATVKFSTTALNLAPGTTGVLMIDPVIQTPEFVLIQESDTFKITIEDTFTIDFDILWPTRQFSSDSPRLPSSTWWPSGNFSRGGSIENGEYKILSRALRKCGDYHNISDWQIRVSPHIIVGKTSG</sequence>
<evidence type="ECO:0000313" key="1">
    <source>
        <dbReference type="EMBL" id="KAG7053036.1"/>
    </source>
</evidence>
<name>A0A9P7UEN4_9PEZI</name>
<comment type="caution">
    <text evidence="1">The sequence shown here is derived from an EMBL/GenBank/DDBJ whole genome shotgun (WGS) entry which is preliminary data.</text>
</comment>
<organism evidence="1 2">
    <name type="scientific">Colletotrichum scovillei</name>
    <dbReference type="NCBI Taxonomy" id="1209932"/>
    <lineage>
        <taxon>Eukaryota</taxon>
        <taxon>Fungi</taxon>
        <taxon>Dikarya</taxon>
        <taxon>Ascomycota</taxon>
        <taxon>Pezizomycotina</taxon>
        <taxon>Sordariomycetes</taxon>
        <taxon>Hypocreomycetidae</taxon>
        <taxon>Glomerellales</taxon>
        <taxon>Glomerellaceae</taxon>
        <taxon>Colletotrichum</taxon>
        <taxon>Colletotrichum acutatum species complex</taxon>
    </lineage>
</organism>
<accession>A0A9P7UEN4</accession>
<dbReference type="Proteomes" id="UP000699042">
    <property type="component" value="Unassembled WGS sequence"/>
</dbReference>
<evidence type="ECO:0000313" key="2">
    <source>
        <dbReference type="Proteomes" id="UP000699042"/>
    </source>
</evidence>
<protein>
    <submittedName>
        <fullName evidence="1">Subtilisin-like protein</fullName>
    </submittedName>
</protein>